<evidence type="ECO:0000259" key="1">
    <source>
        <dbReference type="Pfam" id="PF05161"/>
    </source>
</evidence>
<gene>
    <name evidence="3" type="ORF">HNQ60_002622</name>
</gene>
<sequence>MTSRDLLVKLFASAVDAARGDKVLRTSTHVRGDAFVYEGEGGSLEIPLPAGSGRVIVAGAGKAAASLASGLQYALGDRIGEGKVIVKHGHGAPLERIAVLEASHPVPDESSVAATQSLLRLIDGTKEQDVVFFLLTGGASSLLCLPVEGLSLADKAAATTLLLNSGADIHEMNTVRKHLSAVKGGRLRLRSRAKAFCTLTISDVIGDDPAVIGSGPTVADRSSALDALSIVARYELESRMPMSVIEHLRTDATSGAAQWPFPQDVYRIVASNRASLDACVRSAGARQLDVSVLPDPMVGDTATAARAFAEKLKELAKLSRARPHIVITGGETTLKVKGSGKGGRNQEFALHAAFAVDGVRNVTLLAAGTDGTDGPTDVAGAFADGSTVARARAAGLEIDAYLRRNDAYPLLDALGDLFKTGPTGTNVMDLAIGIVG</sequence>
<accession>A0A841HKL2</accession>
<reference evidence="3 4" key="1">
    <citation type="submission" date="2020-08" db="EMBL/GenBank/DDBJ databases">
        <title>Genomic Encyclopedia of Type Strains, Phase IV (KMG-IV): sequencing the most valuable type-strain genomes for metagenomic binning, comparative biology and taxonomic classification.</title>
        <authorList>
            <person name="Goeker M."/>
        </authorList>
    </citation>
    <scope>NUCLEOTIDE SEQUENCE [LARGE SCALE GENOMIC DNA]</scope>
    <source>
        <strain evidence="3 4">DSM 26723</strain>
    </source>
</reference>
<comment type="caution">
    <text evidence="3">The sequence shown here is derived from an EMBL/GenBank/DDBJ whole genome shotgun (WGS) entry which is preliminary data.</text>
</comment>
<dbReference type="SUPFAM" id="SSF82544">
    <property type="entry name" value="GckA/TtuD-like"/>
    <property type="match status" value="1"/>
</dbReference>
<dbReference type="InterPro" id="IPR039760">
    <property type="entry name" value="MOFRL_protein"/>
</dbReference>
<dbReference type="GO" id="GO:0016618">
    <property type="term" value="F:hydroxypyruvate reductase [NAD(P)H] activity"/>
    <property type="evidence" value="ECO:0007669"/>
    <property type="project" value="UniProtKB-EC"/>
</dbReference>
<evidence type="ECO:0000313" key="3">
    <source>
        <dbReference type="EMBL" id="MBB6093741.1"/>
    </source>
</evidence>
<feature type="domain" description="MOFRL-associated" evidence="2">
    <location>
        <begin position="7"/>
        <end position="249"/>
    </location>
</feature>
<dbReference type="InterPro" id="IPR007835">
    <property type="entry name" value="MOFRL"/>
</dbReference>
<evidence type="ECO:0000313" key="4">
    <source>
        <dbReference type="Proteomes" id="UP000588068"/>
    </source>
</evidence>
<dbReference type="EC" id="1.1.1.81" evidence="3"/>
<dbReference type="InterPro" id="IPR025286">
    <property type="entry name" value="MOFRL_assoc_dom"/>
</dbReference>
<keyword evidence="3" id="KW-0560">Oxidoreductase</keyword>
<organism evidence="3 4">
    <name type="scientific">Povalibacter uvarum</name>
    <dbReference type="NCBI Taxonomy" id="732238"/>
    <lineage>
        <taxon>Bacteria</taxon>
        <taxon>Pseudomonadati</taxon>
        <taxon>Pseudomonadota</taxon>
        <taxon>Gammaproteobacteria</taxon>
        <taxon>Steroidobacterales</taxon>
        <taxon>Steroidobacteraceae</taxon>
        <taxon>Povalibacter</taxon>
    </lineage>
</organism>
<dbReference type="Pfam" id="PF05161">
    <property type="entry name" value="MOFRL"/>
    <property type="match status" value="1"/>
</dbReference>
<dbReference type="AlphaFoldDB" id="A0A841HKL2"/>
<dbReference type="Pfam" id="PF13660">
    <property type="entry name" value="DUF4147"/>
    <property type="match status" value="1"/>
</dbReference>
<feature type="domain" description="MOFRL" evidence="1">
    <location>
        <begin position="325"/>
        <end position="429"/>
    </location>
</feature>
<keyword evidence="4" id="KW-1185">Reference proteome</keyword>
<proteinExistence type="predicted"/>
<dbReference type="Gene3D" id="3.40.1480.10">
    <property type="entry name" value="MOFRL domain"/>
    <property type="match status" value="1"/>
</dbReference>
<dbReference type="EMBL" id="JACHHZ010000003">
    <property type="protein sequence ID" value="MBB6093741.1"/>
    <property type="molecule type" value="Genomic_DNA"/>
</dbReference>
<evidence type="ECO:0000259" key="2">
    <source>
        <dbReference type="Pfam" id="PF13660"/>
    </source>
</evidence>
<dbReference type="PANTHER" id="PTHR12227:SF0">
    <property type="entry name" value="GLYCERATE KINASE"/>
    <property type="match status" value="1"/>
</dbReference>
<dbReference type="GO" id="GO:0005737">
    <property type="term" value="C:cytoplasm"/>
    <property type="evidence" value="ECO:0007669"/>
    <property type="project" value="TreeGrafter"/>
</dbReference>
<dbReference type="Proteomes" id="UP000588068">
    <property type="component" value="Unassembled WGS sequence"/>
</dbReference>
<keyword evidence="3" id="KW-0670">Pyruvate</keyword>
<dbReference type="PANTHER" id="PTHR12227">
    <property type="entry name" value="GLYCERATE KINASE"/>
    <property type="match status" value="1"/>
</dbReference>
<dbReference type="RefSeq" id="WP_184332414.1">
    <property type="nucleotide sequence ID" value="NZ_JACHHZ010000003.1"/>
</dbReference>
<dbReference type="GO" id="GO:0008887">
    <property type="term" value="F:glycerate kinase activity"/>
    <property type="evidence" value="ECO:0007669"/>
    <property type="project" value="InterPro"/>
</dbReference>
<protein>
    <submittedName>
        <fullName evidence="3">Hydroxypyruvate reductase</fullName>
        <ecNumber evidence="3">1.1.1.81</ecNumber>
    </submittedName>
</protein>
<dbReference type="InterPro" id="IPR038614">
    <property type="entry name" value="GK_N_sf"/>
</dbReference>
<dbReference type="Gene3D" id="3.40.50.10180">
    <property type="entry name" value="Glycerate kinase, MOFRL-like N-terminal domain"/>
    <property type="match status" value="1"/>
</dbReference>
<name>A0A841HKL2_9GAMM</name>
<dbReference type="InterPro" id="IPR037035">
    <property type="entry name" value="GK-like_C_sf"/>
</dbReference>